<dbReference type="GO" id="GO:0005829">
    <property type="term" value="C:cytosol"/>
    <property type="evidence" value="ECO:0007669"/>
    <property type="project" value="TreeGrafter"/>
</dbReference>
<name>A0A2N8KS20_9BURK</name>
<dbReference type="GO" id="GO:0004340">
    <property type="term" value="F:glucokinase activity"/>
    <property type="evidence" value="ECO:0007669"/>
    <property type="project" value="UniProtKB-UniRule"/>
</dbReference>
<reference evidence="5 6" key="1">
    <citation type="submission" date="2018-01" db="EMBL/GenBank/DDBJ databases">
        <title>Draft genome sequence of Paucibacter aquatile CR182 isolated from freshwater of the Nakdong River.</title>
        <authorList>
            <person name="Choi A."/>
            <person name="Chung E.J."/>
        </authorList>
    </citation>
    <scope>NUCLEOTIDE SEQUENCE [LARGE SCALE GENOMIC DNA]</scope>
    <source>
        <strain evidence="5 6">CR182</strain>
    </source>
</reference>
<evidence type="ECO:0000256" key="2">
    <source>
        <dbReference type="ARBA" id="ARBA00022777"/>
    </source>
</evidence>
<dbReference type="Pfam" id="PF02685">
    <property type="entry name" value="Glucokinase"/>
    <property type="match status" value="1"/>
</dbReference>
<dbReference type="Proteomes" id="UP000235916">
    <property type="component" value="Unassembled WGS sequence"/>
</dbReference>
<sequence length="345" mass="35852">MAPRASAAEAPAYPSLVADVGGTNARFGWLAQAGAAVTDVQVLPVREHRSPLSAVQAYLALQQARLGADYQAPRRLAFALATSVGGDRLELTNAHWSFSRSELQAQLGLSSLLVLNDFEALALSLPRLSAAQLRQWGGARVLPGEDLGAAGALAVIGPGTGLGVAGVLPSRHGWMALPGEGGHMTLAPADGFESELLAQVRTEFAHVSAERLLSGIGLPVLHQAVRAVLGAPLAEALSTEQIVERGLTGADAFCERSLATFCALLGGFAGNVALALGARGGVYIGGGIVPRLGDYFFASQFRERFEAKGRFRAYLEEIPVALISDTLAALSGAALALEQQDAVRL</sequence>
<dbReference type="PANTHER" id="PTHR47690:SF1">
    <property type="entry name" value="GLUCOKINASE"/>
    <property type="match status" value="1"/>
</dbReference>
<dbReference type="NCBIfam" id="TIGR00749">
    <property type="entry name" value="glk"/>
    <property type="match status" value="1"/>
</dbReference>
<keyword evidence="3" id="KW-0547">Nucleotide-binding</keyword>
<comment type="catalytic activity">
    <reaction evidence="3">
        <text>D-glucose + ATP = D-glucose 6-phosphate + ADP + H(+)</text>
        <dbReference type="Rhea" id="RHEA:17825"/>
        <dbReference type="ChEBI" id="CHEBI:4167"/>
        <dbReference type="ChEBI" id="CHEBI:15378"/>
        <dbReference type="ChEBI" id="CHEBI:30616"/>
        <dbReference type="ChEBI" id="CHEBI:61548"/>
        <dbReference type="ChEBI" id="CHEBI:456216"/>
        <dbReference type="EC" id="2.7.1.2"/>
    </reaction>
</comment>
<keyword evidence="3" id="KW-0067">ATP-binding</keyword>
<dbReference type="HAMAP" id="MF_00524">
    <property type="entry name" value="Glucokinase"/>
    <property type="match status" value="1"/>
</dbReference>
<dbReference type="Gene3D" id="3.30.420.40">
    <property type="match status" value="1"/>
</dbReference>
<keyword evidence="1 3" id="KW-0808">Transferase</keyword>
<dbReference type="GO" id="GO:0005524">
    <property type="term" value="F:ATP binding"/>
    <property type="evidence" value="ECO:0007669"/>
    <property type="project" value="UniProtKB-UniRule"/>
</dbReference>
<evidence type="ECO:0000256" key="1">
    <source>
        <dbReference type="ARBA" id="ARBA00022679"/>
    </source>
</evidence>
<dbReference type="Gene3D" id="3.40.367.20">
    <property type="match status" value="1"/>
</dbReference>
<keyword evidence="3" id="KW-0324">Glycolysis</keyword>
<dbReference type="InterPro" id="IPR003836">
    <property type="entry name" value="Glucokinase"/>
</dbReference>
<comment type="similarity">
    <text evidence="3 4">Belongs to the bacterial glucokinase family.</text>
</comment>
<dbReference type="SUPFAM" id="SSF53067">
    <property type="entry name" value="Actin-like ATPase domain"/>
    <property type="match status" value="1"/>
</dbReference>
<keyword evidence="3" id="KW-0963">Cytoplasm</keyword>
<feature type="binding site" evidence="3">
    <location>
        <begin position="18"/>
        <end position="23"/>
    </location>
    <ligand>
        <name>ATP</name>
        <dbReference type="ChEBI" id="CHEBI:30616"/>
    </ligand>
</feature>
<evidence type="ECO:0000256" key="4">
    <source>
        <dbReference type="RuleBase" id="RU004046"/>
    </source>
</evidence>
<dbReference type="GO" id="GO:0005536">
    <property type="term" value="F:D-glucose binding"/>
    <property type="evidence" value="ECO:0007669"/>
    <property type="project" value="InterPro"/>
</dbReference>
<evidence type="ECO:0000256" key="3">
    <source>
        <dbReference type="HAMAP-Rule" id="MF_00524"/>
    </source>
</evidence>
<comment type="subcellular location">
    <subcellularLocation>
        <location evidence="3">Cytoplasm</location>
    </subcellularLocation>
</comment>
<dbReference type="OrthoDB" id="257751at2"/>
<dbReference type="InterPro" id="IPR043129">
    <property type="entry name" value="ATPase_NBD"/>
</dbReference>
<dbReference type="InterPro" id="IPR050201">
    <property type="entry name" value="Bacterial_glucokinase"/>
</dbReference>
<proteinExistence type="inferred from homology"/>
<evidence type="ECO:0000313" key="6">
    <source>
        <dbReference type="Proteomes" id="UP000235916"/>
    </source>
</evidence>
<dbReference type="EMBL" id="POSP01000004">
    <property type="protein sequence ID" value="PND36249.1"/>
    <property type="molecule type" value="Genomic_DNA"/>
</dbReference>
<gene>
    <name evidence="3 5" type="primary">glk</name>
    <name evidence="5" type="ORF">C1O66_21315</name>
</gene>
<protein>
    <recommendedName>
        <fullName evidence="3">Glucokinase</fullName>
        <ecNumber evidence="3">2.7.1.2</ecNumber>
    </recommendedName>
    <alternativeName>
        <fullName evidence="3">Glucose kinase</fullName>
    </alternativeName>
</protein>
<keyword evidence="2 3" id="KW-0418">Kinase</keyword>
<dbReference type="AlphaFoldDB" id="A0A2N8KS20"/>
<organism evidence="5 6">
    <name type="scientific">Kinneretia aquatilis</name>
    <dbReference type="NCBI Taxonomy" id="2070761"/>
    <lineage>
        <taxon>Bacteria</taxon>
        <taxon>Pseudomonadati</taxon>
        <taxon>Pseudomonadota</taxon>
        <taxon>Betaproteobacteria</taxon>
        <taxon>Burkholderiales</taxon>
        <taxon>Sphaerotilaceae</taxon>
        <taxon>Roseateles</taxon>
    </lineage>
</organism>
<dbReference type="GO" id="GO:0006096">
    <property type="term" value="P:glycolytic process"/>
    <property type="evidence" value="ECO:0007669"/>
    <property type="project" value="UniProtKB-UniRule"/>
</dbReference>
<comment type="caution">
    <text evidence="5">The sequence shown here is derived from an EMBL/GenBank/DDBJ whole genome shotgun (WGS) entry which is preliminary data.</text>
</comment>
<accession>A0A2N8KS20</accession>
<dbReference type="EC" id="2.7.1.2" evidence="3"/>
<dbReference type="PANTHER" id="PTHR47690">
    <property type="entry name" value="GLUCOKINASE"/>
    <property type="match status" value="1"/>
</dbReference>
<keyword evidence="6" id="KW-1185">Reference proteome</keyword>
<evidence type="ECO:0000313" key="5">
    <source>
        <dbReference type="EMBL" id="PND36249.1"/>
    </source>
</evidence>
<dbReference type="CDD" id="cd24008">
    <property type="entry name" value="ASKHA_NBD_GLK"/>
    <property type="match status" value="1"/>
</dbReference>